<feature type="region of interest" description="Disordered" evidence="2">
    <location>
        <begin position="176"/>
        <end position="681"/>
    </location>
</feature>
<proteinExistence type="predicted"/>
<evidence type="ECO:0000313" key="4">
    <source>
        <dbReference type="Proteomes" id="UP000193144"/>
    </source>
</evidence>
<feature type="compositionally biased region" description="Polar residues" evidence="2">
    <location>
        <begin position="498"/>
        <end position="508"/>
    </location>
</feature>
<dbReference type="Proteomes" id="UP000193144">
    <property type="component" value="Unassembled WGS sequence"/>
</dbReference>
<feature type="compositionally biased region" description="Low complexity" evidence="2">
    <location>
        <begin position="660"/>
        <end position="669"/>
    </location>
</feature>
<protein>
    <submittedName>
        <fullName evidence="3">Uncharacterized protein</fullName>
    </submittedName>
</protein>
<keyword evidence="1" id="KW-0175">Coiled coil</keyword>
<feature type="compositionally biased region" description="Polar residues" evidence="2">
    <location>
        <begin position="207"/>
        <end position="217"/>
    </location>
</feature>
<feature type="compositionally biased region" description="Basic and acidic residues" evidence="2">
    <location>
        <begin position="62"/>
        <end position="85"/>
    </location>
</feature>
<dbReference type="OrthoDB" id="4507572at2759"/>
<dbReference type="PANTHER" id="PTHR42023">
    <property type="entry name" value="BHLH DOMAIN-CONTAINING PROTEIN"/>
    <property type="match status" value="1"/>
</dbReference>
<dbReference type="EMBL" id="MCFA01000258">
    <property type="protein sequence ID" value="ORX96387.1"/>
    <property type="molecule type" value="Genomic_DNA"/>
</dbReference>
<feature type="compositionally biased region" description="Polar residues" evidence="2">
    <location>
        <begin position="176"/>
        <end position="193"/>
    </location>
</feature>
<evidence type="ECO:0000313" key="3">
    <source>
        <dbReference type="EMBL" id="ORX96387.1"/>
    </source>
</evidence>
<evidence type="ECO:0000256" key="1">
    <source>
        <dbReference type="SAM" id="Coils"/>
    </source>
</evidence>
<feature type="coiled-coil region" evidence="1">
    <location>
        <begin position="688"/>
        <end position="748"/>
    </location>
</feature>
<evidence type="ECO:0000256" key="2">
    <source>
        <dbReference type="SAM" id="MobiDB-lite"/>
    </source>
</evidence>
<accession>A0A1Y1YEF7</accession>
<feature type="compositionally biased region" description="Polar residues" evidence="2">
    <location>
        <begin position="528"/>
        <end position="559"/>
    </location>
</feature>
<organism evidence="3 4">
    <name type="scientific">Clohesyomyces aquaticus</name>
    <dbReference type="NCBI Taxonomy" id="1231657"/>
    <lineage>
        <taxon>Eukaryota</taxon>
        <taxon>Fungi</taxon>
        <taxon>Dikarya</taxon>
        <taxon>Ascomycota</taxon>
        <taxon>Pezizomycotina</taxon>
        <taxon>Dothideomycetes</taxon>
        <taxon>Pleosporomycetidae</taxon>
        <taxon>Pleosporales</taxon>
        <taxon>Lindgomycetaceae</taxon>
        <taxon>Clohesyomyces</taxon>
    </lineage>
</organism>
<feature type="compositionally biased region" description="Polar residues" evidence="2">
    <location>
        <begin position="91"/>
        <end position="103"/>
    </location>
</feature>
<feature type="compositionally biased region" description="Polar residues" evidence="2">
    <location>
        <begin position="374"/>
        <end position="395"/>
    </location>
</feature>
<feature type="compositionally biased region" description="Basic and acidic residues" evidence="2">
    <location>
        <begin position="247"/>
        <end position="262"/>
    </location>
</feature>
<dbReference type="AlphaFoldDB" id="A0A1Y1YEF7"/>
<feature type="compositionally biased region" description="Basic and acidic residues" evidence="2">
    <location>
        <begin position="105"/>
        <end position="119"/>
    </location>
</feature>
<gene>
    <name evidence="3" type="ORF">BCR34DRAFT_593877</name>
</gene>
<keyword evidence="4" id="KW-1185">Reference proteome</keyword>
<feature type="compositionally biased region" description="Acidic residues" evidence="2">
    <location>
        <begin position="473"/>
        <end position="482"/>
    </location>
</feature>
<feature type="compositionally biased region" description="Pro residues" evidence="2">
    <location>
        <begin position="599"/>
        <end position="609"/>
    </location>
</feature>
<feature type="compositionally biased region" description="Polar residues" evidence="2">
    <location>
        <begin position="571"/>
        <end position="587"/>
    </location>
</feature>
<sequence>MALLLMARCHRLGLALHFTPPKKAKHVSAIPVPFLGQKRPRRACPAREVHCRAKGKRGGKAAGKENQEEGETGGKEGKDKGTARRRDTKRQSGSHSATKTVTRGPTREPVQRSTRSSEFRHRRALGIIMWKRFQGHGHGREKEKQIGNPVLLETTYDEDQLRHIPNISDAQNANYQFNAPASGYPSQTINTLSPPGPVRDYRASDVPTISSTYSQPSPEYRHDSKPTAVPPSGLSDISPPSSPEPQQQRRDPDQPRRFRSMRDVSPVDENRGQRARGQPASGAGGSNIPVLRKAPSQLRDGKETESTQKFWGGKVEPNSKVRWDEYSGEPSSEGKAASVTPAAYSMASLLPGTDRRPMGYQVSVSGGPSDPTRKNANSFSERVSRLANKSPQPVDTTLGKPREPWKGASGRVEIVEPLKNQPSSKPFQYARKPNLDTGVRSVSGGAKNKAGVSLSVPNTVKRVPVAADTQPVAEEDEGEDPHEDSIKPTVPLKVGRNSPPSTLASPVSPNHPGISQPKNPYAYPSPITPTNTQHPVGENNTSKPAVSQPLSSPFSTPPNTKIVRKSLEGTPGSTSSKDNGPQSRFSWTTYNTSTTYQQSPPPSPPPPVPTSALADTDVASSILNRRRPIGASDKLPTRKPISATTARPRTMISDPPSPRPSSTFSTATSNTHKALPRPPTEISAADHVDILEAQLEDLRLRRSNVHRLLTDLNNQAPANPLVTDFKRMRLVERRKKDFEDELAEIKREEHDVGLRLHRAWRKREKDDPNGSESAIWIRRVTRGIVIPSCLLLFLFPFLPTTSSPVYSESMFVETCRCGQVVSHSSLGPF</sequence>
<name>A0A1Y1YEF7_9PLEO</name>
<feature type="compositionally biased region" description="Low complexity" evidence="2">
    <location>
        <begin position="588"/>
        <end position="598"/>
    </location>
</feature>
<reference evidence="3 4" key="1">
    <citation type="submission" date="2016-07" db="EMBL/GenBank/DDBJ databases">
        <title>Pervasive Adenine N6-methylation of Active Genes in Fungi.</title>
        <authorList>
            <consortium name="DOE Joint Genome Institute"/>
            <person name="Mondo S.J."/>
            <person name="Dannebaum R.O."/>
            <person name="Kuo R.C."/>
            <person name="Labutti K."/>
            <person name="Haridas S."/>
            <person name="Kuo A."/>
            <person name="Salamov A."/>
            <person name="Ahrendt S.R."/>
            <person name="Lipzen A."/>
            <person name="Sullivan W."/>
            <person name="Andreopoulos W.B."/>
            <person name="Clum A."/>
            <person name="Lindquist E."/>
            <person name="Daum C."/>
            <person name="Ramamoorthy G.K."/>
            <person name="Gryganskyi A."/>
            <person name="Culley D."/>
            <person name="Magnuson J.K."/>
            <person name="James T.Y."/>
            <person name="O'Malley M.A."/>
            <person name="Stajich J.E."/>
            <person name="Spatafora J.W."/>
            <person name="Visel A."/>
            <person name="Grigoriev I.V."/>
        </authorList>
    </citation>
    <scope>NUCLEOTIDE SEQUENCE [LARGE SCALE GENOMIC DNA]</scope>
    <source>
        <strain evidence="3 4">CBS 115471</strain>
    </source>
</reference>
<feature type="region of interest" description="Disordered" evidence="2">
    <location>
        <begin position="38"/>
        <end position="120"/>
    </location>
</feature>
<dbReference type="PANTHER" id="PTHR42023:SF1">
    <property type="entry name" value="BHLH DOMAIN-CONTAINING PROTEIN"/>
    <property type="match status" value="1"/>
</dbReference>
<comment type="caution">
    <text evidence="3">The sequence shown here is derived from an EMBL/GenBank/DDBJ whole genome shotgun (WGS) entry which is preliminary data.</text>
</comment>